<protein>
    <submittedName>
        <fullName evidence="1">Pyrroline-5-carboxylate reductase</fullName>
    </submittedName>
</protein>
<evidence type="ECO:0000313" key="1">
    <source>
        <dbReference type="EMBL" id="RAH42745.1"/>
    </source>
</evidence>
<proteinExistence type="predicted"/>
<gene>
    <name evidence="1" type="ORF">BO95DRAFT_484464</name>
</gene>
<reference evidence="1" key="1">
    <citation type="submission" date="2018-02" db="EMBL/GenBank/DDBJ databases">
        <title>The genomes of Aspergillus section Nigri reveals drivers in fungal speciation.</title>
        <authorList>
            <consortium name="DOE Joint Genome Institute"/>
            <person name="Vesth T.C."/>
            <person name="Nybo J."/>
            <person name="Theobald S."/>
            <person name="Brandl J."/>
            <person name="Frisvad J.C."/>
            <person name="Nielsen K.F."/>
            <person name="Lyhne E.K."/>
            <person name="Kogle M.E."/>
            <person name="Kuo A."/>
            <person name="Riley R."/>
            <person name="Clum A."/>
            <person name="Nolan M."/>
            <person name="Lipzen A."/>
            <person name="Salamov A."/>
            <person name="Henrissat B."/>
            <person name="Wiebenga A."/>
            <person name="De vries R.P."/>
            <person name="Grigoriev I.V."/>
            <person name="Mortensen U.H."/>
            <person name="Andersen M.R."/>
            <person name="Baker S.E."/>
        </authorList>
    </citation>
    <scope>NUCLEOTIDE SEQUENCE</scope>
    <source>
        <strain evidence="1">CBS 621.78</strain>
    </source>
</reference>
<organism evidence="1 2">
    <name type="scientific">Aspergillus brunneoviolaceus CBS 621.78</name>
    <dbReference type="NCBI Taxonomy" id="1450534"/>
    <lineage>
        <taxon>Eukaryota</taxon>
        <taxon>Fungi</taxon>
        <taxon>Dikarya</taxon>
        <taxon>Ascomycota</taxon>
        <taxon>Pezizomycotina</taxon>
        <taxon>Eurotiomycetes</taxon>
        <taxon>Eurotiomycetidae</taxon>
        <taxon>Eurotiales</taxon>
        <taxon>Aspergillaceae</taxon>
        <taxon>Aspergillus</taxon>
        <taxon>Aspergillus subgen. Circumdati</taxon>
    </lineage>
</organism>
<evidence type="ECO:0000313" key="2">
    <source>
        <dbReference type="Proteomes" id="UP000249057"/>
    </source>
</evidence>
<dbReference type="EMBL" id="KZ825370">
    <property type="protein sequence ID" value="RAH42745.1"/>
    <property type="molecule type" value="Genomic_DNA"/>
</dbReference>
<sequence>MSTNPTSEQTLSIIGCGNMGTAILNGLLKAQTQAQTTPPSTSTSTSTSTTPALPKSYIATTRSATSYTKLTNLFTPYLTPTDPDSPKVTILHGPDANLTAIQKATTILLCIDPADIPTFFADATLRAALSGKFLISIAAGWTRSALFNLVRDVHDLQIIRTLPNMAALVGQSVTAIEVPPGAPTDTSEGRANPTDAHITLTQTIFSAVGQTQLIPPAQMTAFTAVGGSTPAFVAVFADALIEGAVAMGFPRGDARTTVLQALRGATALMQEGGLHPALLRDQGTSPGGCTMGGLMVLEERGLRGTVARGMREAVSVAGLMGRQAEGGEGFVNGTRPNETGFSTAKGLYSSHPSLTALTPAEAVDLYLLLTPAAQSST</sequence>
<keyword evidence="2" id="KW-1185">Reference proteome</keyword>
<accession>A0ACD1G0I8</accession>
<name>A0ACD1G0I8_9EURO</name>
<dbReference type="Proteomes" id="UP000249057">
    <property type="component" value="Unassembled WGS sequence"/>
</dbReference>